<keyword evidence="8" id="KW-1185">Reference proteome</keyword>
<dbReference type="PANTHER" id="PTHR42987:SF6">
    <property type="entry name" value="PROTEINASE IV"/>
    <property type="match status" value="1"/>
</dbReference>
<accession>A0ABV0BGJ7</accession>
<keyword evidence="3" id="KW-0378">Hydrolase</keyword>
<evidence type="ECO:0000256" key="4">
    <source>
        <dbReference type="ARBA" id="ARBA00022825"/>
    </source>
</evidence>
<name>A0ABV0BGJ7_9HYPH</name>
<gene>
    <name evidence="7" type="primary">sppA</name>
    <name evidence="7" type="ORF">WJT86_01910</name>
</gene>
<evidence type="ECO:0000256" key="5">
    <source>
        <dbReference type="SAM" id="Phobius"/>
    </source>
</evidence>
<dbReference type="EMBL" id="JBBYXI010000001">
    <property type="protein sequence ID" value="MEN3929815.1"/>
    <property type="molecule type" value="Genomic_DNA"/>
</dbReference>
<keyword evidence="5" id="KW-0472">Membrane</keyword>
<keyword evidence="2" id="KW-0645">Protease</keyword>
<dbReference type="Gene3D" id="6.20.330.10">
    <property type="match status" value="1"/>
</dbReference>
<protein>
    <submittedName>
        <fullName evidence="7">Signal peptide peptidase SppA</fullName>
    </submittedName>
</protein>
<dbReference type="Proteomes" id="UP001418637">
    <property type="component" value="Unassembled WGS sequence"/>
</dbReference>
<dbReference type="Gene3D" id="3.90.226.10">
    <property type="entry name" value="2-enoyl-CoA Hydratase, Chain A, domain 1"/>
    <property type="match status" value="1"/>
</dbReference>
<keyword evidence="4" id="KW-0720">Serine protease</keyword>
<dbReference type="SUPFAM" id="SSF52096">
    <property type="entry name" value="ClpP/crotonase"/>
    <property type="match status" value="1"/>
</dbReference>
<dbReference type="PANTHER" id="PTHR42987">
    <property type="entry name" value="PEPTIDASE S49"/>
    <property type="match status" value="1"/>
</dbReference>
<dbReference type="InterPro" id="IPR002142">
    <property type="entry name" value="Peptidase_S49"/>
</dbReference>
<dbReference type="InterPro" id="IPR029045">
    <property type="entry name" value="ClpP/crotonase-like_dom_sf"/>
</dbReference>
<comment type="caution">
    <text evidence="7">The sequence shown here is derived from an EMBL/GenBank/DDBJ whole genome shotgun (WGS) entry which is preliminary data.</text>
</comment>
<dbReference type="RefSeq" id="WP_346336277.1">
    <property type="nucleotide sequence ID" value="NZ_JBBYXI010000001.1"/>
</dbReference>
<sequence>MLSDADIIADRRRMRRKLTFWRVLSILILVLGLVSAGMFIGRNSLDGSYKNHIARISVSGLIVGSEQMEKLIKQVSASSSVKAVIVSIDSPGGTTTGSEKLYRSLRALAAKKPVVAFVDGNAASGAYITAIATDHIVARETSIVGSIGVIMQYPNVAGLLDKVGVKFEEVKSSPLKAEPSGYKPTSPEAREAMQKIIADSFTWFKGLVADRRGLKETELATVADGRIFTGRQGLPLKLVDELGDERTAVAWLETQKGIEKGLSIREWKPKSYENLSFLSTLAYGADLLGYEKVADNFRRAGEKAAASNLDGLLALWQPSLNN</sequence>
<comment type="similarity">
    <text evidence="1">Belongs to the peptidase S49 family.</text>
</comment>
<keyword evidence="5" id="KW-1133">Transmembrane helix</keyword>
<keyword evidence="5" id="KW-0812">Transmembrane</keyword>
<feature type="domain" description="Peptidase S49" evidence="6">
    <location>
        <begin position="107"/>
        <end position="258"/>
    </location>
</feature>
<evidence type="ECO:0000256" key="3">
    <source>
        <dbReference type="ARBA" id="ARBA00022801"/>
    </source>
</evidence>
<evidence type="ECO:0000313" key="7">
    <source>
        <dbReference type="EMBL" id="MEN3929815.1"/>
    </source>
</evidence>
<dbReference type="InterPro" id="IPR047272">
    <property type="entry name" value="S49_SppA_C"/>
</dbReference>
<evidence type="ECO:0000313" key="8">
    <source>
        <dbReference type="Proteomes" id="UP001418637"/>
    </source>
</evidence>
<reference evidence="7 8" key="1">
    <citation type="submission" date="2024-04" db="EMBL/GenBank/DDBJ databases">
        <title>A novel species isolated from cricket.</title>
        <authorList>
            <person name="Wang H.-C."/>
        </authorList>
    </citation>
    <scope>NUCLEOTIDE SEQUENCE [LARGE SCALE GENOMIC DNA]</scope>
    <source>
        <strain evidence="7 8">WL0021</strain>
    </source>
</reference>
<evidence type="ECO:0000256" key="1">
    <source>
        <dbReference type="ARBA" id="ARBA00008683"/>
    </source>
</evidence>
<evidence type="ECO:0000256" key="2">
    <source>
        <dbReference type="ARBA" id="ARBA00022670"/>
    </source>
</evidence>
<dbReference type="InterPro" id="IPR004635">
    <property type="entry name" value="Pept_S49_SppA"/>
</dbReference>
<organism evidence="7 8">
    <name type="scientific">Hohaiivirga grylli</name>
    <dbReference type="NCBI Taxonomy" id="3133970"/>
    <lineage>
        <taxon>Bacteria</taxon>
        <taxon>Pseudomonadati</taxon>
        <taxon>Pseudomonadota</taxon>
        <taxon>Alphaproteobacteria</taxon>
        <taxon>Hyphomicrobiales</taxon>
        <taxon>Methylobacteriaceae</taxon>
        <taxon>Hohaiivirga</taxon>
    </lineage>
</organism>
<dbReference type="NCBIfam" id="TIGR00706">
    <property type="entry name" value="SppA_dom"/>
    <property type="match status" value="1"/>
</dbReference>
<dbReference type="Pfam" id="PF01343">
    <property type="entry name" value="Peptidase_S49"/>
    <property type="match status" value="1"/>
</dbReference>
<proteinExistence type="inferred from homology"/>
<feature type="transmembrane region" description="Helical" evidence="5">
    <location>
        <begin position="20"/>
        <end position="41"/>
    </location>
</feature>
<dbReference type="CDD" id="cd07023">
    <property type="entry name" value="S49_Sppa_N_C"/>
    <property type="match status" value="1"/>
</dbReference>
<evidence type="ECO:0000259" key="6">
    <source>
        <dbReference type="Pfam" id="PF01343"/>
    </source>
</evidence>